<dbReference type="Proteomes" id="UP000198348">
    <property type="component" value="Unassembled WGS sequence"/>
</dbReference>
<feature type="transmembrane region" description="Helical" evidence="2">
    <location>
        <begin position="73"/>
        <end position="92"/>
    </location>
</feature>
<keyword evidence="2" id="KW-1133">Transmembrane helix</keyword>
<evidence type="ECO:0000313" key="5">
    <source>
        <dbReference type="Proteomes" id="UP000198348"/>
    </source>
</evidence>
<evidence type="ECO:0000256" key="1">
    <source>
        <dbReference type="SAM" id="MobiDB-lite"/>
    </source>
</evidence>
<proteinExistence type="predicted"/>
<evidence type="ECO:0000259" key="3">
    <source>
        <dbReference type="Pfam" id="PF00174"/>
    </source>
</evidence>
<feature type="compositionally biased region" description="Basic and acidic residues" evidence="1">
    <location>
        <begin position="156"/>
        <end position="176"/>
    </location>
</feature>
<dbReference type="GO" id="GO:0020037">
    <property type="term" value="F:heme binding"/>
    <property type="evidence" value="ECO:0007669"/>
    <property type="project" value="TreeGrafter"/>
</dbReference>
<dbReference type="GO" id="GO:0006790">
    <property type="term" value="P:sulfur compound metabolic process"/>
    <property type="evidence" value="ECO:0007669"/>
    <property type="project" value="TreeGrafter"/>
</dbReference>
<feature type="transmembrane region" description="Helical" evidence="2">
    <location>
        <begin position="99"/>
        <end position="118"/>
    </location>
</feature>
<gene>
    <name evidence="4" type="ORF">SAMN06265360_11759</name>
</gene>
<accession>A0A238YVA0</accession>
<keyword evidence="5" id="KW-1185">Reference proteome</keyword>
<dbReference type="EMBL" id="FZNW01000017">
    <property type="protein sequence ID" value="SNR74862.1"/>
    <property type="molecule type" value="Genomic_DNA"/>
</dbReference>
<feature type="transmembrane region" description="Helical" evidence="2">
    <location>
        <begin position="124"/>
        <end position="146"/>
    </location>
</feature>
<dbReference type="Gene3D" id="3.90.420.10">
    <property type="entry name" value="Oxidoreductase, molybdopterin-binding domain"/>
    <property type="match status" value="1"/>
</dbReference>
<dbReference type="Pfam" id="PF00174">
    <property type="entry name" value="Oxidored_molyb"/>
    <property type="match status" value="1"/>
</dbReference>
<evidence type="ECO:0000313" key="4">
    <source>
        <dbReference type="EMBL" id="SNR74862.1"/>
    </source>
</evidence>
<dbReference type="RefSeq" id="WP_217898596.1">
    <property type="nucleotide sequence ID" value="NZ_FZNW01000017.1"/>
</dbReference>
<feature type="region of interest" description="Disordered" evidence="1">
    <location>
        <begin position="155"/>
        <end position="176"/>
    </location>
</feature>
<dbReference type="SUPFAM" id="SSF56524">
    <property type="entry name" value="Oxidoreductase molybdopterin-binding domain"/>
    <property type="match status" value="1"/>
</dbReference>
<dbReference type="Pfam" id="PF17957">
    <property type="entry name" value="Big_7"/>
    <property type="match status" value="1"/>
</dbReference>
<dbReference type="PANTHER" id="PTHR19372:SF7">
    <property type="entry name" value="SULFITE OXIDASE, MITOCHONDRIAL"/>
    <property type="match status" value="1"/>
</dbReference>
<evidence type="ECO:0000256" key="2">
    <source>
        <dbReference type="SAM" id="Phobius"/>
    </source>
</evidence>
<feature type="transmembrane region" description="Helical" evidence="2">
    <location>
        <begin position="181"/>
        <end position="202"/>
    </location>
</feature>
<name>A0A238YVA0_9PSEU</name>
<dbReference type="AlphaFoldDB" id="A0A238YVA0"/>
<feature type="region of interest" description="Disordered" evidence="1">
    <location>
        <begin position="497"/>
        <end position="522"/>
    </location>
</feature>
<reference evidence="4 5" key="1">
    <citation type="submission" date="2017-06" db="EMBL/GenBank/DDBJ databases">
        <authorList>
            <person name="Kim H.J."/>
            <person name="Triplett B.A."/>
        </authorList>
    </citation>
    <scope>NUCLEOTIDE SEQUENCE [LARGE SCALE GENOMIC DNA]</scope>
    <source>
        <strain evidence="4 5">DSM 45207</strain>
    </source>
</reference>
<protein>
    <submittedName>
        <fullName evidence="4">DMSO/TMAO reductase YedYZ, molybdopterin-dependent catalytic subunit</fullName>
    </submittedName>
</protein>
<dbReference type="GO" id="GO:0008482">
    <property type="term" value="F:sulfite oxidase activity"/>
    <property type="evidence" value="ECO:0007669"/>
    <property type="project" value="TreeGrafter"/>
</dbReference>
<feature type="domain" description="Oxidoreductase molybdopterin-binding" evidence="3">
    <location>
        <begin position="256"/>
        <end position="408"/>
    </location>
</feature>
<keyword evidence="2" id="KW-0812">Transmembrane</keyword>
<organism evidence="4 5">
    <name type="scientific">Haloechinothrix alba</name>
    <dbReference type="NCBI Taxonomy" id="664784"/>
    <lineage>
        <taxon>Bacteria</taxon>
        <taxon>Bacillati</taxon>
        <taxon>Actinomycetota</taxon>
        <taxon>Actinomycetes</taxon>
        <taxon>Pseudonocardiales</taxon>
        <taxon>Pseudonocardiaceae</taxon>
        <taxon>Haloechinothrix</taxon>
    </lineage>
</organism>
<sequence length="530" mass="54781">MSPVLTSRAGTRTIPATAGIVATGLAVGVAELAAGLLPGGASPFVAVAERIIELTPGPAVELAISVFGGANRLVLLLCMAVGLLTAGALVGIGAAARRWFGPAALGAIAALGIASGLATPALPVLVAVAAPAAGWGLGAGLLQVLLGRRAAGRAGAGEHADDLPDEDRAHRDEPERPRRSFLAVAGAGAVLAAASAGGGRYLQLRDAARRARTNIRLARPATPLPPPPGTASFDIDGLASLVTPNEDFYRIDTAFTVPRLDPDSHAVRVTGMVDTPLEIGYRELVRAADTEADVTLACVSNQVGGSLVGNARWQGVPLAEVLDRAGVHPGATQIVGRATDGWTGGFPVEAAYDGRPALIAVGMNGEPLPEEHGFPARLVIAGLYGYVSDTKWLAEIELTTFEAYDAYWIPRGWAERAPIKTQSRIDVPREGAEVNAGPVTVAGVAWAGVRGVETVEIAVDGGDWREARLAGELARTTWRQWAYEWDATPGQHRIQVRATDGTGRTQTGERSGTLPDGATGHHTIEVTVAG</sequence>
<dbReference type="Gene3D" id="2.60.40.650">
    <property type="match status" value="1"/>
</dbReference>
<dbReference type="PANTHER" id="PTHR19372">
    <property type="entry name" value="SULFITE REDUCTASE"/>
    <property type="match status" value="1"/>
</dbReference>
<dbReference type="SUPFAM" id="SSF81296">
    <property type="entry name" value="E set domains"/>
    <property type="match status" value="1"/>
</dbReference>
<dbReference type="GO" id="GO:0043546">
    <property type="term" value="F:molybdopterin cofactor binding"/>
    <property type="evidence" value="ECO:0007669"/>
    <property type="project" value="TreeGrafter"/>
</dbReference>
<dbReference type="InterPro" id="IPR000572">
    <property type="entry name" value="OxRdtase_Mopterin-bd_dom"/>
</dbReference>
<dbReference type="InterPro" id="IPR014756">
    <property type="entry name" value="Ig_E-set"/>
</dbReference>
<dbReference type="InterPro" id="IPR036374">
    <property type="entry name" value="OxRdtase_Mopterin-bd_sf"/>
</dbReference>
<keyword evidence="2" id="KW-0472">Membrane</keyword>